<evidence type="ECO:0000313" key="13">
    <source>
        <dbReference type="Proteomes" id="UP000030746"/>
    </source>
</evidence>
<dbReference type="EMBL" id="KB203827">
    <property type="protein sequence ID" value="ESO82958.1"/>
    <property type="molecule type" value="Genomic_DNA"/>
</dbReference>
<dbReference type="FunFam" id="1.10.220.10:FF:000002">
    <property type="entry name" value="Annexin"/>
    <property type="match status" value="2"/>
</dbReference>
<evidence type="ECO:0000256" key="2">
    <source>
        <dbReference type="ARBA" id="ARBA00004550"/>
    </source>
</evidence>
<dbReference type="GO" id="GO:0005737">
    <property type="term" value="C:cytoplasm"/>
    <property type="evidence" value="ECO:0007669"/>
    <property type="project" value="TreeGrafter"/>
</dbReference>
<dbReference type="PANTHER" id="PTHR10502">
    <property type="entry name" value="ANNEXIN"/>
    <property type="match status" value="1"/>
</dbReference>
<reference evidence="12 13" key="1">
    <citation type="journal article" date="2013" name="Nature">
        <title>Insights into bilaterian evolution from three spiralian genomes.</title>
        <authorList>
            <person name="Simakov O."/>
            <person name="Marletaz F."/>
            <person name="Cho S.J."/>
            <person name="Edsinger-Gonzales E."/>
            <person name="Havlak P."/>
            <person name="Hellsten U."/>
            <person name="Kuo D.H."/>
            <person name="Larsson T."/>
            <person name="Lv J."/>
            <person name="Arendt D."/>
            <person name="Savage R."/>
            <person name="Osoegawa K."/>
            <person name="de Jong P."/>
            <person name="Grimwood J."/>
            <person name="Chapman J.A."/>
            <person name="Shapiro H."/>
            <person name="Aerts A."/>
            <person name="Otillar R.P."/>
            <person name="Terry A.Y."/>
            <person name="Boore J.L."/>
            <person name="Grigoriev I.V."/>
            <person name="Lindberg D.R."/>
            <person name="Seaver E.C."/>
            <person name="Weisblat D.A."/>
            <person name="Putnam N.H."/>
            <person name="Rokhsar D.S."/>
        </authorList>
    </citation>
    <scope>NUCLEOTIDE SEQUENCE [LARGE SCALE GENOMIC DNA]</scope>
</reference>
<evidence type="ECO:0000256" key="10">
    <source>
        <dbReference type="ARBA" id="ARBA00060393"/>
    </source>
</evidence>
<dbReference type="PANTHER" id="PTHR10502:SF239">
    <property type="entry name" value="ANNEXIN A7"/>
    <property type="match status" value="1"/>
</dbReference>
<dbReference type="GO" id="GO:0001786">
    <property type="term" value="F:phosphatidylserine binding"/>
    <property type="evidence" value="ECO:0007669"/>
    <property type="project" value="TreeGrafter"/>
</dbReference>
<dbReference type="FunFam" id="1.10.220.10:FF:000001">
    <property type="entry name" value="Annexin"/>
    <property type="match status" value="2"/>
</dbReference>
<dbReference type="GO" id="GO:0043657">
    <property type="term" value="C:host cell"/>
    <property type="evidence" value="ECO:0007669"/>
    <property type="project" value="UniProtKB-SubCell"/>
</dbReference>
<evidence type="ECO:0000256" key="5">
    <source>
        <dbReference type="ARBA" id="ARBA00022837"/>
    </source>
</evidence>
<organism evidence="12 13">
    <name type="scientific">Lottia gigantea</name>
    <name type="common">Giant owl limpet</name>
    <dbReference type="NCBI Taxonomy" id="225164"/>
    <lineage>
        <taxon>Eukaryota</taxon>
        <taxon>Metazoa</taxon>
        <taxon>Spiralia</taxon>
        <taxon>Lophotrochozoa</taxon>
        <taxon>Mollusca</taxon>
        <taxon>Gastropoda</taxon>
        <taxon>Patellogastropoda</taxon>
        <taxon>Lottioidea</taxon>
        <taxon>Lottiidae</taxon>
        <taxon>Lottia</taxon>
    </lineage>
</organism>
<dbReference type="Pfam" id="PF00191">
    <property type="entry name" value="Annexin"/>
    <property type="match status" value="7"/>
</dbReference>
<keyword evidence="7 11" id="KW-0111">Calcium/phospholipid-binding</keyword>
<dbReference type="InterPro" id="IPR037104">
    <property type="entry name" value="Annexin_sf"/>
</dbReference>
<dbReference type="SMART" id="SM00335">
    <property type="entry name" value="ANX"/>
    <property type="match status" value="7"/>
</dbReference>
<dbReference type="KEGG" id="lgi:LOTGIDRAFT_223114"/>
<evidence type="ECO:0000313" key="12">
    <source>
        <dbReference type="EMBL" id="ESO82958.1"/>
    </source>
</evidence>
<dbReference type="GO" id="GO:0005886">
    <property type="term" value="C:plasma membrane"/>
    <property type="evidence" value="ECO:0007669"/>
    <property type="project" value="TreeGrafter"/>
</dbReference>
<proteinExistence type="inferred from homology"/>
<dbReference type="OMA" id="LMGKFER"/>
<protein>
    <recommendedName>
        <fullName evidence="11">Annexin</fullName>
    </recommendedName>
</protein>
<name>V3YXY9_LOTGI</name>
<evidence type="ECO:0000256" key="11">
    <source>
        <dbReference type="RuleBase" id="RU003540"/>
    </source>
</evidence>
<dbReference type="PRINTS" id="PR00196">
    <property type="entry name" value="ANNEXIN"/>
</dbReference>
<evidence type="ECO:0000256" key="8">
    <source>
        <dbReference type="ARBA" id="ARBA00037210"/>
    </source>
</evidence>
<evidence type="ECO:0000256" key="1">
    <source>
        <dbReference type="ARBA" id="ARBA00004340"/>
    </source>
</evidence>
<dbReference type="Proteomes" id="UP000030746">
    <property type="component" value="Unassembled WGS sequence"/>
</dbReference>
<dbReference type="GO" id="GO:0005509">
    <property type="term" value="F:calcium ion binding"/>
    <property type="evidence" value="ECO:0007669"/>
    <property type="project" value="InterPro"/>
</dbReference>
<comment type="similarity">
    <text evidence="3 11">Belongs to the annexin family.</text>
</comment>
<accession>V3YXY9</accession>
<keyword evidence="5 11" id="KW-0106">Calcium</keyword>
<dbReference type="AlphaFoldDB" id="V3YXY9"/>
<evidence type="ECO:0000256" key="3">
    <source>
        <dbReference type="ARBA" id="ARBA00007831"/>
    </source>
</evidence>
<dbReference type="FunFam" id="1.10.220.10:FF:000004">
    <property type="entry name" value="Annexin"/>
    <property type="match status" value="1"/>
</dbReference>
<dbReference type="PROSITE" id="PS00223">
    <property type="entry name" value="ANNEXIN_1"/>
    <property type="match status" value="4"/>
</dbReference>
<evidence type="ECO:0000256" key="6">
    <source>
        <dbReference type="ARBA" id="ARBA00023216"/>
    </source>
</evidence>
<dbReference type="FunFam" id="1.10.220.10:FF:000003">
    <property type="entry name" value="Annexin"/>
    <property type="match status" value="2"/>
</dbReference>
<dbReference type="SUPFAM" id="SSF47874">
    <property type="entry name" value="Annexin"/>
    <property type="match status" value="2"/>
</dbReference>
<gene>
    <name evidence="12" type="ORF">LOTGIDRAFT_223114</name>
</gene>
<keyword evidence="13" id="KW-1185">Reference proteome</keyword>
<evidence type="ECO:0000256" key="7">
    <source>
        <dbReference type="ARBA" id="ARBA00023302"/>
    </source>
</evidence>
<dbReference type="Gene3D" id="1.10.220.10">
    <property type="entry name" value="Annexin"/>
    <property type="match status" value="7"/>
</dbReference>
<comment type="function">
    <text evidence="9">Involved in reproduction of the worm. Involved in host-parasite interaction. Delivered into the host cell by means of parasite exosomes. Binds to acidic phospholipid membranes in a calcium-dependent manner in vitro. Causes aggregation of liposomes in the presence of calcium, but not in its absence. Likely to promote membrane fusion. May provide structural integrity within the tegument.</text>
</comment>
<comment type="function">
    <text evidence="8">Calcium/phospholipid-binding protein which promotes membrane fusion and is involved in exocytosis.</text>
</comment>
<dbReference type="PROSITE" id="PS51897">
    <property type="entry name" value="ANNEXIN_2"/>
    <property type="match status" value="7"/>
</dbReference>
<comment type="subcellular location">
    <subcellularLocation>
        <location evidence="1">Host cell</location>
    </subcellularLocation>
    <subcellularLocation>
        <location evidence="2">Secreted</location>
        <location evidence="2">Extracellular exosome</location>
    </subcellularLocation>
    <subcellularLocation>
        <location evidence="10">Tegument</location>
    </subcellularLocation>
</comment>
<dbReference type="InterPro" id="IPR018502">
    <property type="entry name" value="Annexin_repeat"/>
</dbReference>
<dbReference type="InterPro" id="IPR018252">
    <property type="entry name" value="Annexin_repeat_CS"/>
</dbReference>
<keyword evidence="6 11" id="KW-0041">Annexin</keyword>
<dbReference type="HOGENOM" id="CLU_017145_0_0_1"/>
<dbReference type="GO" id="GO:0005544">
    <property type="term" value="F:calcium-dependent phospholipid binding"/>
    <property type="evidence" value="ECO:0007669"/>
    <property type="project" value="UniProtKB-KW"/>
</dbReference>
<dbReference type="RefSeq" id="XP_009066326.1">
    <property type="nucleotide sequence ID" value="XM_009068078.1"/>
</dbReference>
<dbReference type="InterPro" id="IPR001464">
    <property type="entry name" value="Annexin"/>
</dbReference>
<dbReference type="CTD" id="20247094"/>
<dbReference type="GO" id="GO:0012506">
    <property type="term" value="C:vesicle membrane"/>
    <property type="evidence" value="ECO:0007669"/>
    <property type="project" value="TreeGrafter"/>
</dbReference>
<keyword evidence="4 11" id="KW-0677">Repeat</keyword>
<sequence>MKPAEFDAYQLRKAIKGLGTDEDVLIEILCTRSNAQINHIKTVYKQKFNKDLEKDIIGDTSGHFKRLLVTLVQANRNDSNQIDRNKAHQDAKALYEAGEKKWGTDESRFNVILGSRSYPQLRATFEEYKKISKKDIEQVLKSEMSGDILRAMLTIVRCVKNKVGHFARQLQKTMKGLGTDDDTLVRVVVSRCETDLVQIKEEFEKLTGQTLEQYIADDISGDYRNVILALVLGGDPPDTASKSGKGFVEAVKNKTDEQLDEDVKLENEPRQEDPTVKPFEGFNAEEDCEVLRKAMKGFGTDEAAILSVLPRRSNEQRIEIAKSFKTMFGKDLASELKSELSGNFKTICTDLLLSSAEFDAKKLNKAIKGLGTDEQVLVEIICTRSNEQLKTIKETYKSLYNKELEKDVEGDTSGHFKRILVSILQCNRPEGTEFDRNKARQDAQALHEAGEKKWGTDESRFNVILSSRSYAQLRATFQEYAKLANNDIEDVIKSEMSGDIKNSMLAIVKCIRNKAAYFASELYRAMKGLGTDDDTLVRIVVSRCEVDMVQIKEEFQKNYKQTLGMFITDDTSGDYKKALLILIGDEAPSKKK</sequence>
<dbReference type="OrthoDB" id="37886at2759"/>
<comment type="domain">
    <text evidence="11">A pair of annexin repeats may form one binding site for calcium and phospholipid.</text>
</comment>
<dbReference type="GO" id="GO:0005634">
    <property type="term" value="C:nucleus"/>
    <property type="evidence" value="ECO:0007669"/>
    <property type="project" value="TreeGrafter"/>
</dbReference>
<dbReference type="GO" id="GO:0005576">
    <property type="term" value="C:extracellular region"/>
    <property type="evidence" value="ECO:0007669"/>
    <property type="project" value="UniProtKB-SubCell"/>
</dbReference>
<evidence type="ECO:0000256" key="4">
    <source>
        <dbReference type="ARBA" id="ARBA00022737"/>
    </source>
</evidence>
<dbReference type="GeneID" id="20247094"/>
<evidence type="ECO:0000256" key="9">
    <source>
        <dbReference type="ARBA" id="ARBA00059330"/>
    </source>
</evidence>